<organism evidence="1">
    <name type="scientific">marine metagenome</name>
    <dbReference type="NCBI Taxonomy" id="408172"/>
    <lineage>
        <taxon>unclassified sequences</taxon>
        <taxon>metagenomes</taxon>
        <taxon>ecological metagenomes</taxon>
    </lineage>
</organism>
<protein>
    <submittedName>
        <fullName evidence="1">Uncharacterized protein</fullName>
    </submittedName>
</protein>
<gene>
    <name evidence="1" type="ORF">METZ01_LOCUS373039</name>
</gene>
<proteinExistence type="predicted"/>
<name>A0A382TEG0_9ZZZZ</name>
<reference evidence="1" key="1">
    <citation type="submission" date="2018-05" db="EMBL/GenBank/DDBJ databases">
        <authorList>
            <person name="Lanie J.A."/>
            <person name="Ng W.-L."/>
            <person name="Kazmierczak K.M."/>
            <person name="Andrzejewski T.M."/>
            <person name="Davidsen T.M."/>
            <person name="Wayne K.J."/>
            <person name="Tettelin H."/>
            <person name="Glass J.I."/>
            <person name="Rusch D."/>
            <person name="Podicherti R."/>
            <person name="Tsui H.-C.T."/>
            <person name="Winkler M.E."/>
        </authorList>
    </citation>
    <scope>NUCLEOTIDE SEQUENCE</scope>
</reference>
<dbReference type="EMBL" id="UINC01135807">
    <property type="protein sequence ID" value="SVD20185.1"/>
    <property type="molecule type" value="Genomic_DNA"/>
</dbReference>
<feature type="non-terminal residue" evidence="1">
    <location>
        <position position="1"/>
    </location>
</feature>
<dbReference type="AlphaFoldDB" id="A0A382TEG0"/>
<sequence length="63" mass="6743">FRCTRGVNVSYDGSCFCDEGCGRLTGATATGYILGPCEPEPVDLDRRKLSLRLDGSSPICELA</sequence>
<evidence type="ECO:0000313" key="1">
    <source>
        <dbReference type="EMBL" id="SVD20185.1"/>
    </source>
</evidence>
<accession>A0A382TEG0</accession>